<evidence type="ECO:0000313" key="1">
    <source>
        <dbReference type="EMBL" id="SVE18887.1"/>
    </source>
</evidence>
<proteinExistence type="predicted"/>
<protein>
    <submittedName>
        <fullName evidence="1">Uncharacterized protein</fullName>
    </submittedName>
</protein>
<feature type="non-terminal residue" evidence="1">
    <location>
        <position position="76"/>
    </location>
</feature>
<organism evidence="1">
    <name type="scientific">marine metagenome</name>
    <dbReference type="NCBI Taxonomy" id="408172"/>
    <lineage>
        <taxon>unclassified sequences</taxon>
        <taxon>metagenomes</taxon>
        <taxon>ecological metagenomes</taxon>
    </lineage>
</organism>
<sequence length="76" mass="8335">MKKYILLAIVFTNLTNIFGQVSASDIKKLSNAQLDVIRSELKKDSALPTSLDDSLENTKIISSDLPDKVSIAPTQK</sequence>
<reference evidence="1" key="1">
    <citation type="submission" date="2018-05" db="EMBL/GenBank/DDBJ databases">
        <authorList>
            <person name="Lanie J.A."/>
            <person name="Ng W.-L."/>
            <person name="Kazmierczak K.M."/>
            <person name="Andrzejewski T.M."/>
            <person name="Davidsen T.M."/>
            <person name="Wayne K.J."/>
            <person name="Tettelin H."/>
            <person name="Glass J.I."/>
            <person name="Rusch D."/>
            <person name="Podicherti R."/>
            <person name="Tsui H.-C.T."/>
            <person name="Winkler M.E."/>
        </authorList>
    </citation>
    <scope>NUCLEOTIDE SEQUENCE</scope>
</reference>
<accession>A0A383BFI4</accession>
<dbReference type="AlphaFoldDB" id="A0A383BFI4"/>
<name>A0A383BFI4_9ZZZZ</name>
<gene>
    <name evidence="1" type="ORF">METZ01_LOCUS471741</name>
</gene>
<dbReference type="EMBL" id="UINC01200139">
    <property type="protein sequence ID" value="SVE18887.1"/>
    <property type="molecule type" value="Genomic_DNA"/>
</dbReference>